<protein>
    <submittedName>
        <fullName evidence="1">Uncharacterized protein</fullName>
    </submittedName>
</protein>
<name>A0A0E9R9S7_ANGAN</name>
<dbReference type="EMBL" id="GBXM01082681">
    <property type="protein sequence ID" value="JAH25896.1"/>
    <property type="molecule type" value="Transcribed_RNA"/>
</dbReference>
<proteinExistence type="predicted"/>
<sequence>MLIESKIWRRCSNGWWGTPKPIKMMALHTQAQVWNSQ</sequence>
<reference evidence="1" key="1">
    <citation type="submission" date="2014-11" db="EMBL/GenBank/DDBJ databases">
        <authorList>
            <person name="Amaro Gonzalez C."/>
        </authorList>
    </citation>
    <scope>NUCLEOTIDE SEQUENCE</scope>
</reference>
<dbReference type="AlphaFoldDB" id="A0A0E9R9S7"/>
<evidence type="ECO:0000313" key="1">
    <source>
        <dbReference type="EMBL" id="JAH25896.1"/>
    </source>
</evidence>
<reference evidence="1" key="2">
    <citation type="journal article" date="2015" name="Fish Shellfish Immunol.">
        <title>Early steps in the European eel (Anguilla anguilla)-Vibrio vulnificus interaction in the gills: Role of the RtxA13 toxin.</title>
        <authorList>
            <person name="Callol A."/>
            <person name="Pajuelo D."/>
            <person name="Ebbesson L."/>
            <person name="Teles M."/>
            <person name="MacKenzie S."/>
            <person name="Amaro C."/>
        </authorList>
    </citation>
    <scope>NUCLEOTIDE SEQUENCE</scope>
</reference>
<accession>A0A0E9R9S7</accession>
<organism evidence="1">
    <name type="scientific">Anguilla anguilla</name>
    <name type="common">European freshwater eel</name>
    <name type="synonym">Muraena anguilla</name>
    <dbReference type="NCBI Taxonomy" id="7936"/>
    <lineage>
        <taxon>Eukaryota</taxon>
        <taxon>Metazoa</taxon>
        <taxon>Chordata</taxon>
        <taxon>Craniata</taxon>
        <taxon>Vertebrata</taxon>
        <taxon>Euteleostomi</taxon>
        <taxon>Actinopterygii</taxon>
        <taxon>Neopterygii</taxon>
        <taxon>Teleostei</taxon>
        <taxon>Anguilliformes</taxon>
        <taxon>Anguillidae</taxon>
        <taxon>Anguilla</taxon>
    </lineage>
</organism>